<name>A0ABV7IZD3_9RHOB</name>
<dbReference type="Proteomes" id="UP001595547">
    <property type="component" value="Unassembled WGS sequence"/>
</dbReference>
<protein>
    <submittedName>
        <fullName evidence="1">Uncharacterized protein</fullName>
    </submittedName>
</protein>
<comment type="caution">
    <text evidence="1">The sequence shown here is derived from an EMBL/GenBank/DDBJ whole genome shotgun (WGS) entry which is preliminary data.</text>
</comment>
<dbReference type="EMBL" id="JBHRTO010000001">
    <property type="protein sequence ID" value="MFC3180477.1"/>
    <property type="molecule type" value="Genomic_DNA"/>
</dbReference>
<sequence>MRPHPATGVLLNEVEVHHGTLTDKELQTAQLLLAEGHPRWLVGAMLGCHPLAFNGTGRRPADSRRRLGGHLTTRDARRDVRQIGLDDWEPPIEE</sequence>
<accession>A0ABV7IZD3</accession>
<reference evidence="2" key="1">
    <citation type="journal article" date="2019" name="Int. J. Syst. Evol. Microbiol.">
        <title>The Global Catalogue of Microorganisms (GCM) 10K type strain sequencing project: providing services to taxonomists for standard genome sequencing and annotation.</title>
        <authorList>
            <consortium name="The Broad Institute Genomics Platform"/>
            <consortium name="The Broad Institute Genome Sequencing Center for Infectious Disease"/>
            <person name="Wu L."/>
            <person name="Ma J."/>
        </authorList>
    </citation>
    <scope>NUCLEOTIDE SEQUENCE [LARGE SCALE GENOMIC DNA]</scope>
    <source>
        <strain evidence="2">KCTC 52039</strain>
    </source>
</reference>
<evidence type="ECO:0000313" key="1">
    <source>
        <dbReference type="EMBL" id="MFC3180477.1"/>
    </source>
</evidence>
<gene>
    <name evidence="1" type="ORF">ACFOGH_05715</name>
</gene>
<organism evidence="1 2">
    <name type="scientific">Cypionkella sinensis</name>
    <dbReference type="NCBI Taxonomy" id="1756043"/>
    <lineage>
        <taxon>Bacteria</taxon>
        <taxon>Pseudomonadati</taxon>
        <taxon>Pseudomonadota</taxon>
        <taxon>Alphaproteobacteria</taxon>
        <taxon>Rhodobacterales</taxon>
        <taxon>Paracoccaceae</taxon>
        <taxon>Cypionkella</taxon>
    </lineage>
</organism>
<proteinExistence type="predicted"/>
<dbReference type="RefSeq" id="WP_380072101.1">
    <property type="nucleotide sequence ID" value="NZ_JBHRTO010000001.1"/>
</dbReference>
<evidence type="ECO:0000313" key="2">
    <source>
        <dbReference type="Proteomes" id="UP001595547"/>
    </source>
</evidence>
<keyword evidence="2" id="KW-1185">Reference proteome</keyword>